<organism evidence="1 2">
    <name type="scientific">Romeriopsis navalis LEGE 11480</name>
    <dbReference type="NCBI Taxonomy" id="2777977"/>
    <lineage>
        <taxon>Bacteria</taxon>
        <taxon>Bacillati</taxon>
        <taxon>Cyanobacteriota</taxon>
        <taxon>Cyanophyceae</taxon>
        <taxon>Leptolyngbyales</taxon>
        <taxon>Leptolyngbyaceae</taxon>
        <taxon>Romeriopsis</taxon>
        <taxon>Romeriopsis navalis</taxon>
    </lineage>
</organism>
<dbReference type="SUPFAM" id="SSF48179">
    <property type="entry name" value="6-phosphogluconate dehydrogenase C-terminal domain-like"/>
    <property type="match status" value="1"/>
</dbReference>
<accession>A0A928Z1F9</accession>
<reference evidence="1" key="1">
    <citation type="submission" date="2020-10" db="EMBL/GenBank/DDBJ databases">
        <authorList>
            <person name="Castelo-Branco R."/>
            <person name="Eusebio N."/>
            <person name="Adriana R."/>
            <person name="Vieira A."/>
            <person name="Brugerolle De Fraissinette N."/>
            <person name="Rezende De Castro R."/>
            <person name="Schneider M.P."/>
            <person name="Vasconcelos V."/>
            <person name="Leao P.N."/>
        </authorList>
    </citation>
    <scope>NUCLEOTIDE SEQUENCE</scope>
    <source>
        <strain evidence="1">LEGE 11480</strain>
    </source>
</reference>
<evidence type="ECO:0000313" key="1">
    <source>
        <dbReference type="EMBL" id="MBE9029311.1"/>
    </source>
</evidence>
<dbReference type="InterPro" id="IPR008927">
    <property type="entry name" value="6-PGluconate_DH-like_C_sf"/>
</dbReference>
<protein>
    <submittedName>
        <fullName evidence="1">Uncharacterized protein</fullName>
    </submittedName>
</protein>
<dbReference type="RefSeq" id="WP_264324131.1">
    <property type="nucleotide sequence ID" value="NZ_JADEXQ010000014.1"/>
</dbReference>
<dbReference type="Proteomes" id="UP000625316">
    <property type="component" value="Unassembled WGS sequence"/>
</dbReference>
<sequence length="67" mass="7205">MRDGNFAPGLKLDLLRKDMNLGREMGVPLMGRGGVVPRMDSLVAQGKGYVDFIAVLGLDENLSDMPG</sequence>
<name>A0A928Z1F9_9CYAN</name>
<dbReference type="EMBL" id="JADEXQ010000014">
    <property type="protein sequence ID" value="MBE9029311.1"/>
    <property type="molecule type" value="Genomic_DNA"/>
</dbReference>
<proteinExistence type="predicted"/>
<evidence type="ECO:0000313" key="2">
    <source>
        <dbReference type="Proteomes" id="UP000625316"/>
    </source>
</evidence>
<comment type="caution">
    <text evidence="1">The sequence shown here is derived from an EMBL/GenBank/DDBJ whole genome shotgun (WGS) entry which is preliminary data.</text>
</comment>
<dbReference type="AlphaFoldDB" id="A0A928Z1F9"/>
<keyword evidence="2" id="KW-1185">Reference proteome</keyword>
<gene>
    <name evidence="1" type="ORF">IQ266_05985</name>
</gene>